<organism evidence="1 2">
    <name type="scientific">Araneus ventricosus</name>
    <name type="common">Orbweaver spider</name>
    <name type="synonym">Epeira ventricosa</name>
    <dbReference type="NCBI Taxonomy" id="182803"/>
    <lineage>
        <taxon>Eukaryota</taxon>
        <taxon>Metazoa</taxon>
        <taxon>Ecdysozoa</taxon>
        <taxon>Arthropoda</taxon>
        <taxon>Chelicerata</taxon>
        <taxon>Arachnida</taxon>
        <taxon>Araneae</taxon>
        <taxon>Araneomorphae</taxon>
        <taxon>Entelegynae</taxon>
        <taxon>Araneoidea</taxon>
        <taxon>Araneidae</taxon>
        <taxon>Araneus</taxon>
    </lineage>
</organism>
<comment type="caution">
    <text evidence="1">The sequence shown here is derived from an EMBL/GenBank/DDBJ whole genome shotgun (WGS) entry which is preliminary data.</text>
</comment>
<proteinExistence type="predicted"/>
<protein>
    <submittedName>
        <fullName evidence="1">Uncharacterized protein</fullName>
    </submittedName>
</protein>
<name>A0A4Y2UTY1_ARAVE</name>
<keyword evidence="2" id="KW-1185">Reference proteome</keyword>
<gene>
    <name evidence="1" type="ORF">AVEN_181293_1</name>
</gene>
<sequence length="110" mass="12801">MDFKCFFLPNVDQPEIINRTNVLRGYGVLFRRKNDTYLFSRDRLWSDEQRLDSCLEPYQRSGYLPAASSSDLIILQCRLQARLTTGFCRLRGTADSAGSWNLLFRAERPT</sequence>
<dbReference type="EMBL" id="BGPR01039005">
    <property type="protein sequence ID" value="GBO14907.1"/>
    <property type="molecule type" value="Genomic_DNA"/>
</dbReference>
<reference evidence="1 2" key="1">
    <citation type="journal article" date="2019" name="Sci. Rep.">
        <title>Orb-weaving spider Araneus ventricosus genome elucidates the spidroin gene catalogue.</title>
        <authorList>
            <person name="Kono N."/>
            <person name="Nakamura H."/>
            <person name="Ohtoshi R."/>
            <person name="Moran D.A.P."/>
            <person name="Shinohara A."/>
            <person name="Yoshida Y."/>
            <person name="Fujiwara M."/>
            <person name="Mori M."/>
            <person name="Tomita M."/>
            <person name="Arakawa K."/>
        </authorList>
    </citation>
    <scope>NUCLEOTIDE SEQUENCE [LARGE SCALE GENOMIC DNA]</scope>
</reference>
<dbReference type="AlphaFoldDB" id="A0A4Y2UTY1"/>
<evidence type="ECO:0000313" key="2">
    <source>
        <dbReference type="Proteomes" id="UP000499080"/>
    </source>
</evidence>
<evidence type="ECO:0000313" key="1">
    <source>
        <dbReference type="EMBL" id="GBO14907.1"/>
    </source>
</evidence>
<dbReference type="Proteomes" id="UP000499080">
    <property type="component" value="Unassembled WGS sequence"/>
</dbReference>
<accession>A0A4Y2UTY1</accession>